<evidence type="ECO:0000313" key="3">
    <source>
        <dbReference type="Proteomes" id="UP000028135"/>
    </source>
</evidence>
<evidence type="ECO:0008006" key="4">
    <source>
        <dbReference type="Google" id="ProtNLM"/>
    </source>
</evidence>
<feature type="compositionally biased region" description="Basic residues" evidence="1">
    <location>
        <begin position="1"/>
        <end position="15"/>
    </location>
</feature>
<dbReference type="Pfam" id="PF05119">
    <property type="entry name" value="Terminase_4"/>
    <property type="match status" value="1"/>
</dbReference>
<dbReference type="Proteomes" id="UP000028135">
    <property type="component" value="Unassembled WGS sequence"/>
</dbReference>
<evidence type="ECO:0000256" key="1">
    <source>
        <dbReference type="SAM" id="MobiDB-lite"/>
    </source>
</evidence>
<gene>
    <name evidence="2" type="ORF">AL00_09380</name>
</gene>
<evidence type="ECO:0000313" key="2">
    <source>
        <dbReference type="EMBL" id="KER36676.1"/>
    </source>
</evidence>
<dbReference type="InterPro" id="IPR006448">
    <property type="entry name" value="Phage_term_ssu_P27"/>
</dbReference>
<reference evidence="2 3" key="1">
    <citation type="submission" date="2014-05" db="EMBL/GenBank/DDBJ databases">
        <title>Genome Announcement of Sphingobium lucknowense F2.</title>
        <authorList>
            <person name="Lal R."/>
            <person name="Negi V."/>
            <person name="Lata P."/>
            <person name="Sangwan N."/>
            <person name="Gupta S.K."/>
            <person name="Rao D.L.N."/>
            <person name="Das S."/>
        </authorList>
    </citation>
    <scope>NUCLEOTIDE SEQUENCE [LARGE SCALE GENOMIC DNA]</scope>
    <source>
        <strain evidence="2 3">F2</strain>
    </source>
</reference>
<comment type="caution">
    <text evidence="2">The sequence shown here is derived from an EMBL/GenBank/DDBJ whole genome shotgun (WGS) entry which is preliminary data.</text>
</comment>
<proteinExistence type="predicted"/>
<feature type="region of interest" description="Disordered" evidence="1">
    <location>
        <begin position="1"/>
        <end position="33"/>
    </location>
</feature>
<organism evidence="2 3">
    <name type="scientific">Sphingobium indicum F2</name>
    <dbReference type="NCBI Taxonomy" id="1450518"/>
    <lineage>
        <taxon>Bacteria</taxon>
        <taxon>Pseudomonadati</taxon>
        <taxon>Pseudomonadota</taxon>
        <taxon>Alphaproteobacteria</taxon>
        <taxon>Sphingomonadales</taxon>
        <taxon>Sphingomonadaceae</taxon>
        <taxon>Sphingobium</taxon>
    </lineage>
</organism>
<dbReference type="EMBL" id="JANF02000048">
    <property type="protein sequence ID" value="KER36676.1"/>
    <property type="molecule type" value="Genomic_DNA"/>
</dbReference>
<protein>
    <recommendedName>
        <fullName evidence="4">Terminase</fullName>
    </recommendedName>
</protein>
<name>A0A8E0WSV2_9SPHN</name>
<dbReference type="RefSeq" id="WP_020820914.1">
    <property type="nucleotide sequence ID" value="NZ_JANF02000048.1"/>
</dbReference>
<dbReference type="AlphaFoldDB" id="A0A8E0WSV2"/>
<feature type="compositionally biased region" description="Basic and acidic residues" evidence="1">
    <location>
        <begin position="16"/>
        <end position="33"/>
    </location>
</feature>
<sequence length="168" mass="18481">MARGGHRSGAGRKRKSPEVKETQGTYRADRDAKVNEDVPLGPMIAPLHLSEIERTYFASIAQILEEQKRASPHYADHVGLLALRLAQIARFQAVLEMSGDTFTSQTAKKIDGKEVVFEMIRARPEVAMLSEALRHAQSLLGELMLNPSAALKLASGHKAQEDNDFAGF</sequence>
<accession>A0A8E0WSV2</accession>